<protein>
    <submittedName>
        <fullName evidence="7">Alpha-hydroxy-acid oxidizing protein</fullName>
    </submittedName>
</protein>
<keyword evidence="4" id="KW-0560">Oxidoreductase</keyword>
<dbReference type="CDD" id="cd02809">
    <property type="entry name" value="alpha_hydroxyacid_oxid_FMN"/>
    <property type="match status" value="1"/>
</dbReference>
<proteinExistence type="inferred from homology"/>
<sequence>MKGLGGSAGASRRLARSMVCLDDVRRLARRRVPRMVYDFIDGGAEGERTLGLNRLAFERHVLNPKVLSGASAPSTGVRVAGQHLDIPVMLAPTGLSRLAGRSGETAAARAAERAGTVSVVSSASSVPVEKVAAAASTPQWFQLYPWGDWSLTMELLERARRARCTTLVVTVDVPVTGSRERDLRNGLTIPPRPTVRTALDVLRRPRWMLGLATGPRITMANLTGLSHRRNGSASSLARLNLDLLNPSYDWHDLARLRREWPGPLFVKGILDPDDARRAVETGADGVIVSNHGGRQADGVPASLDALPAIAGAVADRCEVLVDGGVRRGSDVLVALALGAKACLIGRPWMYGLAAAGEAGVDRVLHILTTEIRRTMTLIGCADVADLDRGRLRPARATLEDA</sequence>
<keyword evidence="3" id="KW-0288">FMN</keyword>
<dbReference type="PANTHER" id="PTHR10578:SF107">
    <property type="entry name" value="2-HYDROXYACID OXIDASE 1"/>
    <property type="match status" value="1"/>
</dbReference>
<dbReference type="PROSITE" id="PS00557">
    <property type="entry name" value="FMN_HYDROXY_ACID_DH_1"/>
    <property type="match status" value="1"/>
</dbReference>
<dbReference type="EMBL" id="CP059572">
    <property type="protein sequence ID" value="QXJ23433.1"/>
    <property type="molecule type" value="Genomic_DNA"/>
</dbReference>
<organism evidence="7 8">
    <name type="scientific">Actinomadura graeca</name>
    <dbReference type="NCBI Taxonomy" id="2750812"/>
    <lineage>
        <taxon>Bacteria</taxon>
        <taxon>Bacillati</taxon>
        <taxon>Actinomycetota</taxon>
        <taxon>Actinomycetes</taxon>
        <taxon>Streptosporangiales</taxon>
        <taxon>Thermomonosporaceae</taxon>
        <taxon>Actinomadura</taxon>
    </lineage>
</organism>
<dbReference type="InterPro" id="IPR008259">
    <property type="entry name" value="FMN_hydac_DH_AS"/>
</dbReference>
<accession>A0ABX8QXT5</accession>
<evidence type="ECO:0000256" key="5">
    <source>
        <dbReference type="ARBA" id="ARBA00024042"/>
    </source>
</evidence>
<dbReference type="InterPro" id="IPR037396">
    <property type="entry name" value="FMN_HAD"/>
</dbReference>
<dbReference type="RefSeq" id="WP_231329122.1">
    <property type="nucleotide sequence ID" value="NZ_CP059572.1"/>
</dbReference>
<comment type="similarity">
    <text evidence="5">Belongs to the FMN-dependent alpha-hydroxy acid dehydrogenase family.</text>
</comment>
<evidence type="ECO:0000313" key="7">
    <source>
        <dbReference type="EMBL" id="QXJ23433.1"/>
    </source>
</evidence>
<dbReference type="PIRSF" id="PIRSF000138">
    <property type="entry name" value="Al-hdrx_acd_dh"/>
    <property type="match status" value="1"/>
</dbReference>
<evidence type="ECO:0000256" key="1">
    <source>
        <dbReference type="ARBA" id="ARBA00001917"/>
    </source>
</evidence>
<evidence type="ECO:0000259" key="6">
    <source>
        <dbReference type="PROSITE" id="PS51349"/>
    </source>
</evidence>
<dbReference type="Gene3D" id="3.20.20.70">
    <property type="entry name" value="Aldolase class I"/>
    <property type="match status" value="1"/>
</dbReference>
<dbReference type="SUPFAM" id="SSF51395">
    <property type="entry name" value="FMN-linked oxidoreductases"/>
    <property type="match status" value="1"/>
</dbReference>
<keyword evidence="8" id="KW-1185">Reference proteome</keyword>
<evidence type="ECO:0000313" key="8">
    <source>
        <dbReference type="Proteomes" id="UP001049518"/>
    </source>
</evidence>
<dbReference type="PROSITE" id="PS51349">
    <property type="entry name" value="FMN_HYDROXY_ACID_DH_2"/>
    <property type="match status" value="1"/>
</dbReference>
<evidence type="ECO:0000256" key="2">
    <source>
        <dbReference type="ARBA" id="ARBA00022630"/>
    </source>
</evidence>
<evidence type="ECO:0000256" key="4">
    <source>
        <dbReference type="ARBA" id="ARBA00023002"/>
    </source>
</evidence>
<dbReference type="InterPro" id="IPR000262">
    <property type="entry name" value="FMN-dep_DH"/>
</dbReference>
<evidence type="ECO:0000256" key="3">
    <source>
        <dbReference type="ARBA" id="ARBA00022643"/>
    </source>
</evidence>
<dbReference type="Proteomes" id="UP001049518">
    <property type="component" value="Chromosome"/>
</dbReference>
<gene>
    <name evidence="7" type="ORF">AGRA3207_004581</name>
</gene>
<comment type="cofactor">
    <cofactor evidence="1">
        <name>FMN</name>
        <dbReference type="ChEBI" id="CHEBI:58210"/>
    </cofactor>
</comment>
<dbReference type="InterPro" id="IPR013785">
    <property type="entry name" value="Aldolase_TIM"/>
</dbReference>
<dbReference type="InterPro" id="IPR012133">
    <property type="entry name" value="Alpha-hydoxy_acid_DH_FMN"/>
</dbReference>
<keyword evidence="2" id="KW-0285">Flavoprotein</keyword>
<feature type="domain" description="FMN hydroxy acid dehydrogenase" evidence="6">
    <location>
        <begin position="13"/>
        <end position="396"/>
    </location>
</feature>
<reference evidence="7" key="1">
    <citation type="submission" date="2020-07" db="EMBL/GenBank/DDBJ databases">
        <authorList>
            <person name="Tarantini F.S."/>
            <person name="Hong K.W."/>
            <person name="Chan K.G."/>
        </authorList>
    </citation>
    <scope>NUCLEOTIDE SEQUENCE</scope>
    <source>
        <strain evidence="7">32-07</strain>
    </source>
</reference>
<dbReference type="Pfam" id="PF01070">
    <property type="entry name" value="FMN_dh"/>
    <property type="match status" value="1"/>
</dbReference>
<dbReference type="PANTHER" id="PTHR10578">
    <property type="entry name" value="S -2-HYDROXY-ACID OXIDASE-RELATED"/>
    <property type="match status" value="1"/>
</dbReference>
<name>A0ABX8QXT5_9ACTN</name>